<name>A0A645A3R1_9ZZZZ</name>
<gene>
    <name evidence="1" type="ORF">SDC9_94287</name>
</gene>
<sequence length="131" mass="14276">MLGLLLLYDRNIGYGLVCEGHREHDVAVITLSGAGECAGRKSNCFGFRLFSAGQCQRLAQSFLDGSACDRGTRNDGDLLRLGVNNCFGECFDGFPTYVWRLQVPDDGNLGDIFGIDGYCHRHISAKAFCGT</sequence>
<evidence type="ECO:0000313" key="1">
    <source>
        <dbReference type="EMBL" id="MPM47576.1"/>
    </source>
</evidence>
<dbReference type="EMBL" id="VSSQ01011734">
    <property type="protein sequence ID" value="MPM47576.1"/>
    <property type="molecule type" value="Genomic_DNA"/>
</dbReference>
<reference evidence="1" key="1">
    <citation type="submission" date="2019-08" db="EMBL/GenBank/DDBJ databases">
        <authorList>
            <person name="Kucharzyk K."/>
            <person name="Murdoch R.W."/>
            <person name="Higgins S."/>
            <person name="Loffler F."/>
        </authorList>
    </citation>
    <scope>NUCLEOTIDE SEQUENCE</scope>
</reference>
<dbReference type="AlphaFoldDB" id="A0A645A3R1"/>
<accession>A0A645A3R1</accession>
<organism evidence="1">
    <name type="scientific">bioreactor metagenome</name>
    <dbReference type="NCBI Taxonomy" id="1076179"/>
    <lineage>
        <taxon>unclassified sequences</taxon>
        <taxon>metagenomes</taxon>
        <taxon>ecological metagenomes</taxon>
    </lineage>
</organism>
<comment type="caution">
    <text evidence="1">The sequence shown here is derived from an EMBL/GenBank/DDBJ whole genome shotgun (WGS) entry which is preliminary data.</text>
</comment>
<proteinExistence type="predicted"/>
<protein>
    <submittedName>
        <fullName evidence="1">Uncharacterized protein</fullName>
    </submittedName>
</protein>